<evidence type="ECO:0000313" key="2">
    <source>
        <dbReference type="EMBL" id="MCS4038317.1"/>
    </source>
</evidence>
<sequence>MFWMWTSAAMAGFVIGFVAGASPAPSGNVVATAVAAFLVGVLSSAGNSNLPEEQVAGIGQLFVVFLALLLVSYVGANVLRKHRMLEWMGLKGPS</sequence>
<organism evidence="2 3">
    <name type="scientific">Salinibacter ruber</name>
    <dbReference type="NCBI Taxonomy" id="146919"/>
    <lineage>
        <taxon>Bacteria</taxon>
        <taxon>Pseudomonadati</taxon>
        <taxon>Rhodothermota</taxon>
        <taxon>Rhodothermia</taxon>
        <taxon>Rhodothermales</taxon>
        <taxon>Salinibacteraceae</taxon>
        <taxon>Salinibacter</taxon>
    </lineage>
</organism>
<dbReference type="AlphaFoldDB" id="A0A9X2UPC7"/>
<gene>
    <name evidence="2" type="ORF">GGQ01_003409</name>
</gene>
<dbReference type="RefSeq" id="WP_259057119.1">
    <property type="nucleotide sequence ID" value="NZ_JANTZA010000008.1"/>
</dbReference>
<evidence type="ECO:0000256" key="1">
    <source>
        <dbReference type="SAM" id="Phobius"/>
    </source>
</evidence>
<feature type="transmembrane region" description="Helical" evidence="1">
    <location>
        <begin position="55"/>
        <end position="79"/>
    </location>
</feature>
<proteinExistence type="predicted"/>
<evidence type="ECO:0000313" key="3">
    <source>
        <dbReference type="Proteomes" id="UP001155040"/>
    </source>
</evidence>
<reference evidence="2" key="1">
    <citation type="submission" date="2022-08" db="EMBL/GenBank/DDBJ databases">
        <title>Genomic Encyclopedia of Type Strains, Phase V (KMG-V): Genome sequencing to study the core and pangenomes of soil and plant-associated prokaryotes.</title>
        <authorList>
            <person name="Whitman W."/>
        </authorList>
    </citation>
    <scope>NUCLEOTIDE SEQUENCE</scope>
    <source>
        <strain evidence="2">SP3012</strain>
    </source>
</reference>
<dbReference type="EMBL" id="JANUBF010000057">
    <property type="protein sequence ID" value="MCS4038317.1"/>
    <property type="molecule type" value="Genomic_DNA"/>
</dbReference>
<keyword evidence="1" id="KW-0812">Transmembrane</keyword>
<dbReference type="Proteomes" id="UP001155040">
    <property type="component" value="Unassembled WGS sequence"/>
</dbReference>
<accession>A0A9X2UPC7</accession>
<protein>
    <submittedName>
        <fullName evidence="2">Membrane protein required for colicin V production</fullName>
    </submittedName>
</protein>
<keyword evidence="1" id="KW-0472">Membrane</keyword>
<keyword evidence="1" id="KW-1133">Transmembrane helix</keyword>
<comment type="caution">
    <text evidence="2">The sequence shown here is derived from an EMBL/GenBank/DDBJ whole genome shotgun (WGS) entry which is preliminary data.</text>
</comment>
<name>A0A9X2UPC7_9BACT</name>